<keyword evidence="2" id="KW-1185">Reference proteome</keyword>
<proteinExistence type="predicted"/>
<reference evidence="1 2" key="1">
    <citation type="journal article" date="2021" name="Sci. Rep.">
        <title>Genome sequencing of the multicellular alga Astrephomene provides insights into convergent evolution of germ-soma differentiation.</title>
        <authorList>
            <person name="Yamashita S."/>
            <person name="Yamamoto K."/>
            <person name="Matsuzaki R."/>
            <person name="Suzuki S."/>
            <person name="Yamaguchi H."/>
            <person name="Hirooka S."/>
            <person name="Minakuchi Y."/>
            <person name="Miyagishima S."/>
            <person name="Kawachi M."/>
            <person name="Toyoda A."/>
            <person name="Nozaki H."/>
        </authorList>
    </citation>
    <scope>NUCLEOTIDE SEQUENCE [LARGE SCALE GENOMIC DNA]</scope>
    <source>
        <strain evidence="1 2">NIES-4017</strain>
    </source>
</reference>
<name>A0AAD3DQM5_9CHLO</name>
<evidence type="ECO:0000313" key="2">
    <source>
        <dbReference type="Proteomes" id="UP001054857"/>
    </source>
</evidence>
<comment type="caution">
    <text evidence="1">The sequence shown here is derived from an EMBL/GenBank/DDBJ whole genome shotgun (WGS) entry which is preliminary data.</text>
</comment>
<evidence type="ECO:0008006" key="3">
    <source>
        <dbReference type="Google" id="ProtNLM"/>
    </source>
</evidence>
<gene>
    <name evidence="1" type="ORF">Agub_g6019</name>
</gene>
<dbReference type="AlphaFoldDB" id="A0AAD3DQM5"/>
<dbReference type="Proteomes" id="UP001054857">
    <property type="component" value="Unassembled WGS sequence"/>
</dbReference>
<accession>A0AAD3DQM5</accession>
<sequence length="319" mass="34065">MAASATGSSQHAGQHTAEATAAINHFNRLPEDLRSKIVALTGGRGGFRLACKALHTTSNSLHQQPNLLALMCITRWGPEEETVKQSVTAFWLRQIDVLVDLPALLRELKALGARLQPGSPVLADILRAADSCNLLALVDMARDLGADLNTKHGLTTFKDLLYMGSLDVPRRMLACGFKLCAAAEDAAAAQADVLATATRAVSRGACAQAIRFVVEEAGVDARQHATEALSTACLWQSEAAVSELLAVGAAHCGGDVIERREQLQNACMYGSLAACRALLAAGVGELSLDMRRRYCNRARVGGHTDVVQWLQEEWGLAEV</sequence>
<dbReference type="SUPFAM" id="SSF48403">
    <property type="entry name" value="Ankyrin repeat"/>
    <property type="match status" value="1"/>
</dbReference>
<dbReference type="EMBL" id="BMAR01000008">
    <property type="protein sequence ID" value="GFR44933.1"/>
    <property type="molecule type" value="Genomic_DNA"/>
</dbReference>
<protein>
    <recommendedName>
        <fullName evidence="3">Ankyrin repeat protein</fullName>
    </recommendedName>
</protein>
<organism evidence="1 2">
    <name type="scientific">Astrephomene gubernaculifera</name>
    <dbReference type="NCBI Taxonomy" id="47775"/>
    <lineage>
        <taxon>Eukaryota</taxon>
        <taxon>Viridiplantae</taxon>
        <taxon>Chlorophyta</taxon>
        <taxon>core chlorophytes</taxon>
        <taxon>Chlorophyceae</taxon>
        <taxon>CS clade</taxon>
        <taxon>Chlamydomonadales</taxon>
        <taxon>Astrephomenaceae</taxon>
        <taxon>Astrephomene</taxon>
    </lineage>
</organism>
<dbReference type="InterPro" id="IPR036770">
    <property type="entry name" value="Ankyrin_rpt-contain_sf"/>
</dbReference>
<evidence type="ECO:0000313" key="1">
    <source>
        <dbReference type="EMBL" id="GFR44933.1"/>
    </source>
</evidence>